<organism evidence="1 2">
    <name type="scientific">Buddleja alternifolia</name>
    <dbReference type="NCBI Taxonomy" id="168488"/>
    <lineage>
        <taxon>Eukaryota</taxon>
        <taxon>Viridiplantae</taxon>
        <taxon>Streptophyta</taxon>
        <taxon>Embryophyta</taxon>
        <taxon>Tracheophyta</taxon>
        <taxon>Spermatophyta</taxon>
        <taxon>Magnoliopsida</taxon>
        <taxon>eudicotyledons</taxon>
        <taxon>Gunneridae</taxon>
        <taxon>Pentapetalae</taxon>
        <taxon>asterids</taxon>
        <taxon>lamiids</taxon>
        <taxon>Lamiales</taxon>
        <taxon>Scrophulariaceae</taxon>
        <taxon>Buddlejeae</taxon>
        <taxon>Buddleja</taxon>
    </lineage>
</organism>
<dbReference type="InterPro" id="IPR053234">
    <property type="entry name" value="RPM1_Interactor"/>
</dbReference>
<evidence type="ECO:0000313" key="1">
    <source>
        <dbReference type="EMBL" id="KAG8381605.1"/>
    </source>
</evidence>
<comment type="caution">
    <text evidence="1">The sequence shown here is derived from an EMBL/GenBank/DDBJ whole genome shotgun (WGS) entry which is preliminary data.</text>
</comment>
<evidence type="ECO:0000313" key="2">
    <source>
        <dbReference type="Proteomes" id="UP000826271"/>
    </source>
</evidence>
<dbReference type="PANTHER" id="PTHR33443">
    <property type="entry name" value="ZGC:112980"/>
    <property type="match status" value="1"/>
</dbReference>
<name>A0AAV6XJB5_9LAMI</name>
<dbReference type="PANTHER" id="PTHR33443:SF30">
    <property type="entry name" value="SARCOSINE DEHYDROGENASE-2C PROTEIN"/>
    <property type="match status" value="1"/>
</dbReference>
<dbReference type="Proteomes" id="UP000826271">
    <property type="component" value="Unassembled WGS sequence"/>
</dbReference>
<dbReference type="EMBL" id="WHWC01000006">
    <property type="protein sequence ID" value="KAG8381605.1"/>
    <property type="molecule type" value="Genomic_DNA"/>
</dbReference>
<protein>
    <submittedName>
        <fullName evidence="1">Uncharacterized protein</fullName>
    </submittedName>
</protein>
<accession>A0AAV6XJB5</accession>
<proteinExistence type="predicted"/>
<dbReference type="AlphaFoldDB" id="A0AAV6XJB5"/>
<gene>
    <name evidence="1" type="ORF">BUALT_Bualt06G0138900</name>
</gene>
<keyword evidence="2" id="KW-1185">Reference proteome</keyword>
<sequence>MSDKQIETVRIGDSNLFPDLEGTPLRPILCVKNRDEIKKFEEEEDCFILEFDPYDVLDMSKASLTDAEADLSIIAEKGQFDWFMMYLNVLEYLITRVIVISSVVRSSTYHNVISTDSYPTRDLKGTPLRSIVCLKNRDGIKKYEEEEDCFILEFDPYDDLDLSKASLTDDFDNAEADLCITTEKGKVACRDYPHPRHTCAKYPFEKTPHDSHCKLCYCYVCDLAAPCSKWAGSAGHCHAFNNEAWNNEREVIKIIAKIV</sequence>
<reference evidence="1" key="1">
    <citation type="submission" date="2019-10" db="EMBL/GenBank/DDBJ databases">
        <authorList>
            <person name="Zhang R."/>
            <person name="Pan Y."/>
            <person name="Wang J."/>
            <person name="Ma R."/>
            <person name="Yu S."/>
        </authorList>
    </citation>
    <scope>NUCLEOTIDE SEQUENCE</scope>
    <source>
        <strain evidence="1">LA-IB0</strain>
        <tissue evidence="1">Leaf</tissue>
    </source>
</reference>